<keyword evidence="3" id="KW-1185">Reference proteome</keyword>
<dbReference type="AlphaFoldDB" id="A0AAD7FX25"/>
<name>A0AAD7FX25_9AGAR</name>
<evidence type="ECO:0000313" key="2">
    <source>
        <dbReference type="EMBL" id="KAJ7641899.1"/>
    </source>
</evidence>
<feature type="region of interest" description="Disordered" evidence="1">
    <location>
        <begin position="261"/>
        <end position="298"/>
    </location>
</feature>
<accession>A0AAD7FX25</accession>
<dbReference type="EMBL" id="JARKIF010000004">
    <property type="protein sequence ID" value="KAJ7641899.1"/>
    <property type="molecule type" value="Genomic_DNA"/>
</dbReference>
<dbReference type="Proteomes" id="UP001221142">
    <property type="component" value="Unassembled WGS sequence"/>
</dbReference>
<gene>
    <name evidence="2" type="ORF">FB45DRAFT_901298</name>
</gene>
<organism evidence="2 3">
    <name type="scientific">Roridomyces roridus</name>
    <dbReference type="NCBI Taxonomy" id="1738132"/>
    <lineage>
        <taxon>Eukaryota</taxon>
        <taxon>Fungi</taxon>
        <taxon>Dikarya</taxon>
        <taxon>Basidiomycota</taxon>
        <taxon>Agaricomycotina</taxon>
        <taxon>Agaricomycetes</taxon>
        <taxon>Agaricomycetidae</taxon>
        <taxon>Agaricales</taxon>
        <taxon>Marasmiineae</taxon>
        <taxon>Mycenaceae</taxon>
        <taxon>Roridomyces</taxon>
    </lineage>
</organism>
<evidence type="ECO:0000256" key="1">
    <source>
        <dbReference type="SAM" id="MobiDB-lite"/>
    </source>
</evidence>
<feature type="non-terminal residue" evidence="2">
    <location>
        <position position="1"/>
    </location>
</feature>
<comment type="caution">
    <text evidence="2">The sequence shown here is derived from an EMBL/GenBank/DDBJ whole genome shotgun (WGS) entry which is preliminary data.</text>
</comment>
<feature type="compositionally biased region" description="Low complexity" evidence="1">
    <location>
        <begin position="415"/>
        <end position="425"/>
    </location>
</feature>
<feature type="region of interest" description="Disordered" evidence="1">
    <location>
        <begin position="322"/>
        <end position="342"/>
    </location>
</feature>
<reference evidence="2" key="1">
    <citation type="submission" date="2023-03" db="EMBL/GenBank/DDBJ databases">
        <title>Massive genome expansion in bonnet fungi (Mycena s.s.) driven by repeated elements and novel gene families across ecological guilds.</title>
        <authorList>
            <consortium name="Lawrence Berkeley National Laboratory"/>
            <person name="Harder C.B."/>
            <person name="Miyauchi S."/>
            <person name="Viragh M."/>
            <person name="Kuo A."/>
            <person name="Thoen E."/>
            <person name="Andreopoulos B."/>
            <person name="Lu D."/>
            <person name="Skrede I."/>
            <person name="Drula E."/>
            <person name="Henrissat B."/>
            <person name="Morin E."/>
            <person name="Kohler A."/>
            <person name="Barry K."/>
            <person name="LaButti K."/>
            <person name="Morin E."/>
            <person name="Salamov A."/>
            <person name="Lipzen A."/>
            <person name="Mereny Z."/>
            <person name="Hegedus B."/>
            <person name="Baldrian P."/>
            <person name="Stursova M."/>
            <person name="Weitz H."/>
            <person name="Taylor A."/>
            <person name="Grigoriev I.V."/>
            <person name="Nagy L.G."/>
            <person name="Martin F."/>
            <person name="Kauserud H."/>
        </authorList>
    </citation>
    <scope>NUCLEOTIDE SEQUENCE</scope>
    <source>
        <strain evidence="2">9284</strain>
    </source>
</reference>
<sequence length="595" mass="62434">MPTALTPNRPRPGPSAPSIRRSFIDTGPPSTMNCQFSFGPHRSYFISADSAYAWSENNLPQSLMRLLQDPNLEIPHDVAFPMEAGLYASCWRTTSGHNWSEDGCLGPHYVRLARFIKSVTTSGGHTTRTVFGPGASYFSMSGSGYSWQNIPFALEEGIHNSMKIRKPTSVALGIQGSYVVLFNDGTVTFDLRGFYPLVEGMIRNTQEAARRRGIMYIALNPFVAGEYYAVFGDGSASWNFPTVWGANVTAVSQKIRPVETPATAATADSSPGGTASPVVQPMPVASGGTSSGSPSILPRPPSVASIVSNIAGLPSTASSIVSHQEPAPFRPTSVVSSASGGAEVIPPSHASVIVSNVAHSTGGTISAVNSPIPTMPMPITSPSNSPAMIGPSIIPYQTEPLPPPAYADDTTGYHAHSASFSTPHSPASPPPRPPSAFSSPTTTPTSPKLGWKQGMSMGLKAAQGLNKIINAIPSNNQTFVVTNPGSDGDTTAAMLNMGAALLNQVGNNAGSNSVQQQQNYYQEDTTASMLNLGSALLSQVNSGSQDQNQEVVTMSTMTDVFDMGGVQGALQETQTVMYDTNGGTAVDVTTTTTYV</sequence>
<proteinExistence type="predicted"/>
<feature type="compositionally biased region" description="Low complexity" evidence="1">
    <location>
        <begin position="333"/>
        <end position="342"/>
    </location>
</feature>
<feature type="region of interest" description="Disordered" evidence="1">
    <location>
        <begin position="1"/>
        <end position="26"/>
    </location>
</feature>
<feature type="region of interest" description="Disordered" evidence="1">
    <location>
        <begin position="405"/>
        <end position="449"/>
    </location>
</feature>
<evidence type="ECO:0000313" key="3">
    <source>
        <dbReference type="Proteomes" id="UP001221142"/>
    </source>
</evidence>
<feature type="compositionally biased region" description="Low complexity" evidence="1">
    <location>
        <begin position="261"/>
        <end position="276"/>
    </location>
</feature>
<protein>
    <submittedName>
        <fullName evidence="2">Uncharacterized protein</fullName>
    </submittedName>
</protein>
<feature type="compositionally biased region" description="Low complexity" evidence="1">
    <location>
        <begin position="435"/>
        <end position="447"/>
    </location>
</feature>